<comment type="caution">
    <text evidence="1">The sequence shown here is derived from an EMBL/GenBank/DDBJ whole genome shotgun (WGS) entry which is preliminary data.</text>
</comment>
<protein>
    <submittedName>
        <fullName evidence="1">Uncharacterized protein</fullName>
    </submittedName>
</protein>
<feature type="non-terminal residue" evidence="1">
    <location>
        <position position="66"/>
    </location>
</feature>
<name>A0A1M2VXD5_TRAPU</name>
<keyword evidence="2" id="KW-1185">Reference proteome</keyword>
<evidence type="ECO:0000313" key="2">
    <source>
        <dbReference type="Proteomes" id="UP000184267"/>
    </source>
</evidence>
<proteinExistence type="predicted"/>
<dbReference type="EMBL" id="MNAD01000505">
    <property type="protein sequence ID" value="OJT12248.1"/>
    <property type="molecule type" value="Genomic_DNA"/>
</dbReference>
<accession>A0A1M2VXD5</accession>
<dbReference type="OrthoDB" id="2762551at2759"/>
<reference evidence="1 2" key="1">
    <citation type="submission" date="2016-10" db="EMBL/GenBank/DDBJ databases">
        <title>Genome sequence of the basidiomycete white-rot fungus Trametes pubescens.</title>
        <authorList>
            <person name="Makela M.R."/>
            <person name="Granchi Z."/>
            <person name="Peng M."/>
            <person name="De Vries R.P."/>
            <person name="Grigoriev I."/>
            <person name="Riley R."/>
            <person name="Hilden K."/>
        </authorList>
    </citation>
    <scope>NUCLEOTIDE SEQUENCE [LARGE SCALE GENOMIC DNA]</scope>
    <source>
        <strain evidence="1 2">FBCC735</strain>
    </source>
</reference>
<dbReference type="Proteomes" id="UP000184267">
    <property type="component" value="Unassembled WGS sequence"/>
</dbReference>
<dbReference type="AlphaFoldDB" id="A0A1M2VXD5"/>
<sequence length="66" mass="7475">MCLITINAGLALRRTECTNCQTCSPEPIMGKMVKHKKKWEWEQTGFDWSMIDEVGAHPISGLRPAK</sequence>
<evidence type="ECO:0000313" key="1">
    <source>
        <dbReference type="EMBL" id="OJT12248.1"/>
    </source>
</evidence>
<gene>
    <name evidence="1" type="ORF">TRAPUB_11207</name>
</gene>
<organism evidence="1 2">
    <name type="scientific">Trametes pubescens</name>
    <name type="common">White-rot fungus</name>
    <dbReference type="NCBI Taxonomy" id="154538"/>
    <lineage>
        <taxon>Eukaryota</taxon>
        <taxon>Fungi</taxon>
        <taxon>Dikarya</taxon>
        <taxon>Basidiomycota</taxon>
        <taxon>Agaricomycotina</taxon>
        <taxon>Agaricomycetes</taxon>
        <taxon>Polyporales</taxon>
        <taxon>Polyporaceae</taxon>
        <taxon>Trametes</taxon>
    </lineage>
</organism>